<protein>
    <submittedName>
        <fullName evidence="2">Uncharacterized protein</fullName>
    </submittedName>
</protein>
<accession>A0A645HPD4</accession>
<keyword evidence="1" id="KW-1133">Transmembrane helix</keyword>
<sequence>MSEYWRSIVGMFRILLLVVVNSRSKSRIPISEALRSLDSDALIFSCMLSTCILMFLYAGLFSEVELSMRSLLIRVSLYLLITSTKPGSLIPRFGISLFLFAGFAIKVSIYLIRLSWVSISVLLFSYPSLRVR</sequence>
<keyword evidence="1" id="KW-0812">Transmembrane</keyword>
<comment type="caution">
    <text evidence="2">The sequence shown here is derived from an EMBL/GenBank/DDBJ whole genome shotgun (WGS) entry which is preliminary data.</text>
</comment>
<dbReference type="EMBL" id="VSSQ01097644">
    <property type="protein sequence ID" value="MPN40921.1"/>
    <property type="molecule type" value="Genomic_DNA"/>
</dbReference>
<proteinExistence type="predicted"/>
<keyword evidence="1" id="KW-0472">Membrane</keyword>
<evidence type="ECO:0000313" key="2">
    <source>
        <dbReference type="EMBL" id="MPN40921.1"/>
    </source>
</evidence>
<reference evidence="2" key="1">
    <citation type="submission" date="2019-08" db="EMBL/GenBank/DDBJ databases">
        <authorList>
            <person name="Kucharzyk K."/>
            <person name="Murdoch R.W."/>
            <person name="Higgins S."/>
            <person name="Loffler F."/>
        </authorList>
    </citation>
    <scope>NUCLEOTIDE SEQUENCE</scope>
</reference>
<organism evidence="2">
    <name type="scientific">bioreactor metagenome</name>
    <dbReference type="NCBI Taxonomy" id="1076179"/>
    <lineage>
        <taxon>unclassified sequences</taxon>
        <taxon>metagenomes</taxon>
        <taxon>ecological metagenomes</taxon>
    </lineage>
</organism>
<feature type="transmembrane region" description="Helical" evidence="1">
    <location>
        <begin position="42"/>
        <end position="60"/>
    </location>
</feature>
<name>A0A645HPD4_9ZZZZ</name>
<dbReference type="AlphaFoldDB" id="A0A645HPD4"/>
<evidence type="ECO:0000256" key="1">
    <source>
        <dbReference type="SAM" id="Phobius"/>
    </source>
</evidence>
<feature type="transmembrane region" description="Helical" evidence="1">
    <location>
        <begin position="6"/>
        <end position="22"/>
    </location>
</feature>
<gene>
    <name evidence="2" type="ORF">SDC9_188461</name>
</gene>